<dbReference type="RefSeq" id="WP_131758086.1">
    <property type="nucleotide sequence ID" value="NZ_CAACUY010000043.1"/>
</dbReference>
<dbReference type="SUPFAM" id="SSF55154">
    <property type="entry name" value="CYTH-like phosphatases"/>
    <property type="match status" value="1"/>
</dbReference>
<keyword evidence="5" id="KW-1185">Reference proteome</keyword>
<dbReference type="EMBL" id="JBHTGP010000013">
    <property type="protein sequence ID" value="MFD0687877.1"/>
    <property type="molecule type" value="Genomic_DNA"/>
</dbReference>
<dbReference type="PROSITE" id="PS51707">
    <property type="entry name" value="CYTH"/>
    <property type="match status" value="1"/>
</dbReference>
<feature type="domain" description="CHAD" evidence="3">
    <location>
        <begin position="210"/>
        <end position="511"/>
    </location>
</feature>
<sequence length="518" mass="56973">MSGHVEVEHKYEIDDGHALPDLRGVRGLSGVGEPERHTLLARYYDTADLRLARHGVTLRRRTGGSDEGWHLKLPEAKGRRRELRRPAGEPTDAVPDDLAELVTAYVRERPLVAVVELRTDRTERALLTEGGAVAAELADDHVTGMRLDQDGGGVSTWRELEVEEIDGPPEVAAAVGDALLRSGARRSSAPSKLAVVLGDQTAGAERPAEARTAADVITGYVGTHTERILTYDPLVRLADHDDDSVHKMRTSIRRIRSVLRTHRRLLDRDVTDPLDAELKWLADALGEVRDREVLAARFRRQLADLPAAPSGPSATSAATMADDPVRPSVADEPNWLAALAVEERTARAELREVLRSPRYLALLDRLDALVAEPPVTEKAWRPARGQERKVVAKAWEKMISRYRDAAHLPEGPERDAALHRTRKSAKRLRYTAEAAAPVLGKQADRIAKRAKKVQEVLGEHQDRIVATRHLAGADLSSASAADGYALGAITVLQDRLTPLDDLPRTWKKAADPKPVKKL</sequence>
<dbReference type="SMART" id="SM00880">
    <property type="entry name" value="CHAD"/>
    <property type="match status" value="1"/>
</dbReference>
<gene>
    <name evidence="4" type="ORF">ACFQZM_25505</name>
</gene>
<dbReference type="Proteomes" id="UP001597063">
    <property type="component" value="Unassembled WGS sequence"/>
</dbReference>
<comment type="caution">
    <text evidence="4">The sequence shown here is derived from an EMBL/GenBank/DDBJ whole genome shotgun (WGS) entry which is preliminary data.</text>
</comment>
<dbReference type="InterPro" id="IPR038186">
    <property type="entry name" value="CHAD_dom_sf"/>
</dbReference>
<evidence type="ECO:0000259" key="3">
    <source>
        <dbReference type="PROSITE" id="PS51708"/>
    </source>
</evidence>
<feature type="region of interest" description="Disordered" evidence="1">
    <location>
        <begin position="306"/>
        <end position="326"/>
    </location>
</feature>
<dbReference type="Gene3D" id="2.40.320.10">
    <property type="entry name" value="Hypothetical Protein Pfu-838710-001"/>
    <property type="match status" value="1"/>
</dbReference>
<organism evidence="4 5">
    <name type="scientific">Actinomadura fibrosa</name>
    <dbReference type="NCBI Taxonomy" id="111802"/>
    <lineage>
        <taxon>Bacteria</taxon>
        <taxon>Bacillati</taxon>
        <taxon>Actinomycetota</taxon>
        <taxon>Actinomycetes</taxon>
        <taxon>Streptosporangiales</taxon>
        <taxon>Thermomonosporaceae</taxon>
        <taxon>Actinomadura</taxon>
    </lineage>
</organism>
<dbReference type="InterPro" id="IPR033469">
    <property type="entry name" value="CYTH-like_dom_sf"/>
</dbReference>
<dbReference type="PROSITE" id="PS51708">
    <property type="entry name" value="CHAD"/>
    <property type="match status" value="1"/>
</dbReference>
<dbReference type="Gene3D" id="1.40.20.10">
    <property type="entry name" value="CHAD domain"/>
    <property type="match status" value="1"/>
</dbReference>
<reference evidence="5" key="1">
    <citation type="journal article" date="2019" name="Int. J. Syst. Evol. Microbiol.">
        <title>The Global Catalogue of Microorganisms (GCM) 10K type strain sequencing project: providing services to taxonomists for standard genome sequencing and annotation.</title>
        <authorList>
            <consortium name="The Broad Institute Genomics Platform"/>
            <consortium name="The Broad Institute Genome Sequencing Center for Infectious Disease"/>
            <person name="Wu L."/>
            <person name="Ma J."/>
        </authorList>
    </citation>
    <scope>NUCLEOTIDE SEQUENCE [LARGE SCALE GENOMIC DNA]</scope>
    <source>
        <strain evidence="5">JCM 9371</strain>
    </source>
</reference>
<dbReference type="CDD" id="cd07374">
    <property type="entry name" value="CYTH-like_Pase"/>
    <property type="match status" value="1"/>
</dbReference>
<dbReference type="Pfam" id="PF05235">
    <property type="entry name" value="CHAD"/>
    <property type="match status" value="1"/>
</dbReference>
<dbReference type="Pfam" id="PF01928">
    <property type="entry name" value="CYTH"/>
    <property type="match status" value="1"/>
</dbReference>
<evidence type="ECO:0000259" key="2">
    <source>
        <dbReference type="PROSITE" id="PS51707"/>
    </source>
</evidence>
<evidence type="ECO:0000313" key="4">
    <source>
        <dbReference type="EMBL" id="MFD0687877.1"/>
    </source>
</evidence>
<name>A0ABW2XSK0_9ACTN</name>
<evidence type="ECO:0000313" key="5">
    <source>
        <dbReference type="Proteomes" id="UP001597063"/>
    </source>
</evidence>
<evidence type="ECO:0000256" key="1">
    <source>
        <dbReference type="SAM" id="MobiDB-lite"/>
    </source>
</evidence>
<dbReference type="InterPro" id="IPR023577">
    <property type="entry name" value="CYTH_domain"/>
</dbReference>
<dbReference type="PANTHER" id="PTHR39339:SF1">
    <property type="entry name" value="CHAD DOMAIN-CONTAINING PROTEIN"/>
    <property type="match status" value="1"/>
</dbReference>
<feature type="domain" description="CYTH" evidence="2">
    <location>
        <begin position="4"/>
        <end position="200"/>
    </location>
</feature>
<dbReference type="PANTHER" id="PTHR39339">
    <property type="entry name" value="SLR1444 PROTEIN"/>
    <property type="match status" value="1"/>
</dbReference>
<dbReference type="SMART" id="SM01118">
    <property type="entry name" value="CYTH"/>
    <property type="match status" value="1"/>
</dbReference>
<accession>A0ABW2XSK0</accession>
<protein>
    <submittedName>
        <fullName evidence="4">CHAD domain-containing protein</fullName>
    </submittedName>
</protein>
<feature type="compositionally biased region" description="Low complexity" evidence="1">
    <location>
        <begin position="306"/>
        <end position="321"/>
    </location>
</feature>
<dbReference type="InterPro" id="IPR007899">
    <property type="entry name" value="CHAD_dom"/>
</dbReference>
<proteinExistence type="predicted"/>